<sequence>MNKNSFNKLAGTLIMGYTHVSSLTGNENDGSDMFQKDPKDKSLYFFSPMEEVTDAMTLAQKMSEAHEVAIYLDGGEVTVHTISKNKSIPSYNEVVSSSLPFSITLSCLKASGIDVASLLKELGYQS</sequence>
<dbReference type="RefSeq" id="WP_389361066.1">
    <property type="nucleotide sequence ID" value="NZ_JBIACK010000004.1"/>
</dbReference>
<organism evidence="1 2">
    <name type="scientific">Cytobacillus spartinae</name>
    <dbReference type="NCBI Taxonomy" id="3299023"/>
    <lineage>
        <taxon>Bacteria</taxon>
        <taxon>Bacillati</taxon>
        <taxon>Bacillota</taxon>
        <taxon>Bacilli</taxon>
        <taxon>Bacillales</taxon>
        <taxon>Bacillaceae</taxon>
        <taxon>Cytobacillus</taxon>
    </lineage>
</organism>
<reference evidence="1 2" key="1">
    <citation type="submission" date="2024-08" db="EMBL/GenBank/DDBJ databases">
        <title>Two novel Cytobacillus novel species.</title>
        <authorList>
            <person name="Liu G."/>
        </authorList>
    </citation>
    <scope>NUCLEOTIDE SEQUENCE [LARGE SCALE GENOMIC DNA]</scope>
    <source>
        <strain evidence="1 2">FJAT-54145</strain>
    </source>
</reference>
<proteinExistence type="predicted"/>
<dbReference type="Proteomes" id="UP001601059">
    <property type="component" value="Unassembled WGS sequence"/>
</dbReference>
<comment type="caution">
    <text evidence="1">The sequence shown here is derived from an EMBL/GenBank/DDBJ whole genome shotgun (WGS) entry which is preliminary data.</text>
</comment>
<evidence type="ECO:0000313" key="1">
    <source>
        <dbReference type="EMBL" id="MFE8701178.1"/>
    </source>
</evidence>
<protein>
    <submittedName>
        <fullName evidence="1">Uncharacterized protein</fullName>
    </submittedName>
</protein>
<keyword evidence="2" id="KW-1185">Reference proteome</keyword>
<name>A0ABW6KE57_9BACI</name>
<accession>A0ABW6KE57</accession>
<evidence type="ECO:0000313" key="2">
    <source>
        <dbReference type="Proteomes" id="UP001601059"/>
    </source>
</evidence>
<dbReference type="EMBL" id="JBIACK010000004">
    <property type="protein sequence ID" value="MFE8701178.1"/>
    <property type="molecule type" value="Genomic_DNA"/>
</dbReference>
<gene>
    <name evidence="1" type="ORF">ACFYKX_11285</name>
</gene>